<gene>
    <name evidence="1" type="ORF">MNBD_ACTINO02-2586</name>
</gene>
<protein>
    <submittedName>
        <fullName evidence="1">Uncharacterized protein</fullName>
    </submittedName>
</protein>
<accession>A0A3B0SE96</accession>
<evidence type="ECO:0000313" key="1">
    <source>
        <dbReference type="EMBL" id="VAW03548.1"/>
    </source>
</evidence>
<dbReference type="AlphaFoldDB" id="A0A3B0SE96"/>
<organism evidence="1">
    <name type="scientific">hydrothermal vent metagenome</name>
    <dbReference type="NCBI Taxonomy" id="652676"/>
    <lineage>
        <taxon>unclassified sequences</taxon>
        <taxon>metagenomes</taxon>
        <taxon>ecological metagenomes</taxon>
    </lineage>
</organism>
<reference evidence="1" key="1">
    <citation type="submission" date="2018-06" db="EMBL/GenBank/DDBJ databases">
        <authorList>
            <person name="Zhirakovskaya E."/>
        </authorList>
    </citation>
    <scope>NUCLEOTIDE SEQUENCE</scope>
</reference>
<sequence>MNEHLVAYEYGAGRVWGLVEAPSMGAVRDALPELEIYAAVPDWMLPTDLDEIRSRALVSVSDENAVDTIFEAARLRPNS</sequence>
<name>A0A3B0SE96_9ZZZZ</name>
<dbReference type="EMBL" id="UOEK01000262">
    <property type="protein sequence ID" value="VAW03548.1"/>
    <property type="molecule type" value="Genomic_DNA"/>
</dbReference>
<proteinExistence type="predicted"/>